<dbReference type="OrthoDB" id="7933861at2"/>
<keyword evidence="3" id="KW-1185">Reference proteome</keyword>
<organism evidence="2 3">
    <name type="scientific">Hyphomicrobium facile</name>
    <dbReference type="NCBI Taxonomy" id="51670"/>
    <lineage>
        <taxon>Bacteria</taxon>
        <taxon>Pseudomonadati</taxon>
        <taxon>Pseudomonadota</taxon>
        <taxon>Alphaproteobacteria</taxon>
        <taxon>Hyphomicrobiales</taxon>
        <taxon>Hyphomicrobiaceae</taxon>
        <taxon>Hyphomicrobium</taxon>
    </lineage>
</organism>
<dbReference type="Proteomes" id="UP000199423">
    <property type="component" value="Unassembled WGS sequence"/>
</dbReference>
<evidence type="ECO:0008006" key="4">
    <source>
        <dbReference type="Google" id="ProtNLM"/>
    </source>
</evidence>
<gene>
    <name evidence="2" type="ORF">SAMN04488557_1883</name>
</gene>
<evidence type="ECO:0000256" key="1">
    <source>
        <dbReference type="SAM" id="SignalP"/>
    </source>
</evidence>
<keyword evidence="1" id="KW-0732">Signal</keyword>
<dbReference type="EMBL" id="FPCH01000002">
    <property type="protein sequence ID" value="SFV33225.1"/>
    <property type="molecule type" value="Genomic_DNA"/>
</dbReference>
<dbReference type="STRING" id="51670.SAMN04488557_1883"/>
<evidence type="ECO:0000313" key="3">
    <source>
        <dbReference type="Proteomes" id="UP000199423"/>
    </source>
</evidence>
<dbReference type="AlphaFoldDB" id="A0A1I7NEY6"/>
<proteinExistence type="predicted"/>
<accession>A0A1I7NEY6</accession>
<sequence length="130" mass="16384">MRKLLSLIALSCAMAIAFGANVPQARAAVLMTNISALKAEQSATVQQARYRCWWRNGYRHCGYRHHRWNHRYGYHHGWRHRHWRDRYWRHRYYYRHHQQYRRHYYYNSYQPAYRRHAYPRYGYCIGVCWW</sequence>
<protein>
    <recommendedName>
        <fullName evidence="4">YXWGXW repeat-containing protein</fullName>
    </recommendedName>
</protein>
<reference evidence="3" key="1">
    <citation type="submission" date="2016-10" db="EMBL/GenBank/DDBJ databases">
        <authorList>
            <person name="Varghese N."/>
            <person name="Submissions S."/>
        </authorList>
    </citation>
    <scope>NUCLEOTIDE SEQUENCE [LARGE SCALE GENOMIC DNA]</scope>
    <source>
        <strain evidence="3">DSM 1565</strain>
    </source>
</reference>
<dbReference type="RefSeq" id="WP_092868139.1">
    <property type="nucleotide sequence ID" value="NZ_FPCH01000002.1"/>
</dbReference>
<feature type="signal peptide" evidence="1">
    <location>
        <begin position="1"/>
        <end position="27"/>
    </location>
</feature>
<feature type="chain" id="PRO_5011642587" description="YXWGXW repeat-containing protein" evidence="1">
    <location>
        <begin position="28"/>
        <end position="130"/>
    </location>
</feature>
<name>A0A1I7NEY6_9HYPH</name>
<evidence type="ECO:0000313" key="2">
    <source>
        <dbReference type="EMBL" id="SFV33225.1"/>
    </source>
</evidence>